<comment type="caution">
    <text evidence="1">The sequence shown here is derived from an EMBL/GenBank/DDBJ whole genome shotgun (WGS) entry which is preliminary data.</text>
</comment>
<accession>A0AAW3ZPG7</accession>
<dbReference type="EMBL" id="JACYTR010000019">
    <property type="protein sequence ID" value="MBD8526226.1"/>
    <property type="molecule type" value="Genomic_DNA"/>
</dbReference>
<dbReference type="AlphaFoldDB" id="A0AAW3ZPG7"/>
<name>A0AAW3ZPG7_9GAMM</name>
<reference evidence="1 2" key="1">
    <citation type="submission" date="2020-09" db="EMBL/GenBank/DDBJ databases">
        <title>Pseudoxanthomonas sp. CAU 1598 isolated from sand of Yaerae Beach.</title>
        <authorList>
            <person name="Kim W."/>
        </authorList>
    </citation>
    <scope>NUCLEOTIDE SEQUENCE [LARGE SCALE GENOMIC DNA]</scope>
    <source>
        <strain evidence="1 2">CAU 1598</strain>
    </source>
</reference>
<keyword evidence="2" id="KW-1185">Reference proteome</keyword>
<evidence type="ECO:0000313" key="1">
    <source>
        <dbReference type="EMBL" id="MBD8526226.1"/>
    </source>
</evidence>
<protein>
    <submittedName>
        <fullName evidence="1">Conjugal transfer protein TraD</fullName>
    </submittedName>
</protein>
<sequence length="71" mass="7586">MQTDARKQDTRRKIELGGLVIKSGLGQEPNAVMLGAMTLAARALAGPHSAAVRARFQSAGDSLFKDIHEPK</sequence>
<organism evidence="1 2">
    <name type="scientific">Pseudomarimonas arenosa</name>
    <dbReference type="NCBI Taxonomy" id="2774145"/>
    <lineage>
        <taxon>Bacteria</taxon>
        <taxon>Pseudomonadati</taxon>
        <taxon>Pseudomonadota</taxon>
        <taxon>Gammaproteobacteria</taxon>
        <taxon>Lysobacterales</taxon>
        <taxon>Lysobacteraceae</taxon>
        <taxon>Pseudomarimonas</taxon>
    </lineage>
</organism>
<evidence type="ECO:0000313" key="2">
    <source>
        <dbReference type="Proteomes" id="UP000613768"/>
    </source>
</evidence>
<dbReference type="Pfam" id="PF06412">
    <property type="entry name" value="TraD"/>
    <property type="match status" value="1"/>
</dbReference>
<dbReference type="Proteomes" id="UP000613768">
    <property type="component" value="Unassembled WGS sequence"/>
</dbReference>
<proteinExistence type="predicted"/>
<gene>
    <name evidence="1" type="primary">traD</name>
    <name evidence="1" type="ORF">IFO71_10805</name>
</gene>
<dbReference type="InterPro" id="IPR009444">
    <property type="entry name" value="Conjugal_tfr_TraD_a-type"/>
</dbReference>